<dbReference type="Proteomes" id="UP000707071">
    <property type="component" value="Unassembled WGS sequence"/>
</dbReference>
<sequence length="314" mass="34582">MIHAITSSLASRESRDLRQETPTPNPKLKRHEHHHSSLLPASSNNFTPRHPNAYPSEKKAANMPPAEAAPALASSTKRKDKGLSDAGHAPNPPKRPKTNPPPQTNSLIGPHEALLSHLRPKYNVLAASVISSTKIGKRVAQITSHLGSESDANQPPVVLLYARTAEVCKMITIAEQCKRIMQAEGRSWFQYNQMYEVPEVPIGEGDVVEKVVEKKKMKDKNKNKKETEKEKDAEGREVAPDDDEHDGEDEDEDDDEDDDAFEAMASRFEKAVGGASAAKERAVRSLRVVLSGQAMRDWRDKKGVTMQSSEAAGT</sequence>
<dbReference type="EMBL" id="SRRH01000045">
    <property type="protein sequence ID" value="KAG6301374.1"/>
    <property type="molecule type" value="Genomic_DNA"/>
</dbReference>
<feature type="compositionally biased region" description="Pro residues" evidence="1">
    <location>
        <begin position="90"/>
        <end position="103"/>
    </location>
</feature>
<reference evidence="2 3" key="1">
    <citation type="journal article" date="2020" name="bioRxiv">
        <title>Whole genome comparisons of ergot fungi reveals the divergence and evolution of species within the genus Claviceps are the result of varying mechanisms driving genome evolution and host range expansion.</title>
        <authorList>
            <person name="Wyka S.A."/>
            <person name="Mondo S.J."/>
            <person name="Liu M."/>
            <person name="Dettman J."/>
            <person name="Nalam V."/>
            <person name="Broders K.D."/>
        </authorList>
    </citation>
    <scope>NUCLEOTIDE SEQUENCE [LARGE SCALE GENOMIC DNA]</scope>
    <source>
        <strain evidence="2 3">Clav52</strain>
    </source>
</reference>
<organism evidence="2 3">
    <name type="scientific">Claviceps aff. purpurea</name>
    <dbReference type="NCBI Taxonomy" id="1967640"/>
    <lineage>
        <taxon>Eukaryota</taxon>
        <taxon>Fungi</taxon>
        <taxon>Dikarya</taxon>
        <taxon>Ascomycota</taxon>
        <taxon>Pezizomycotina</taxon>
        <taxon>Sordariomycetes</taxon>
        <taxon>Hypocreomycetidae</taxon>
        <taxon>Hypocreales</taxon>
        <taxon>Clavicipitaceae</taxon>
        <taxon>Claviceps</taxon>
    </lineage>
</organism>
<evidence type="ECO:0000313" key="3">
    <source>
        <dbReference type="Proteomes" id="UP000707071"/>
    </source>
</evidence>
<dbReference type="AlphaFoldDB" id="A0A9P7QPD6"/>
<comment type="caution">
    <text evidence="2">The sequence shown here is derived from an EMBL/GenBank/DDBJ whole genome shotgun (WGS) entry which is preliminary data.</text>
</comment>
<proteinExistence type="predicted"/>
<feature type="region of interest" description="Disordered" evidence="1">
    <location>
        <begin position="1"/>
        <end position="109"/>
    </location>
</feature>
<evidence type="ECO:0000313" key="2">
    <source>
        <dbReference type="EMBL" id="KAG6301374.1"/>
    </source>
</evidence>
<feature type="compositionally biased region" description="Acidic residues" evidence="1">
    <location>
        <begin position="240"/>
        <end position="261"/>
    </location>
</feature>
<keyword evidence="3" id="KW-1185">Reference proteome</keyword>
<feature type="region of interest" description="Disordered" evidence="1">
    <location>
        <begin position="214"/>
        <end position="282"/>
    </location>
</feature>
<feature type="compositionally biased region" description="Basic residues" evidence="1">
    <location>
        <begin position="27"/>
        <end position="36"/>
    </location>
</feature>
<accession>A0A9P7QPD6</accession>
<feature type="compositionally biased region" description="Polar residues" evidence="1">
    <location>
        <begin position="1"/>
        <end position="11"/>
    </location>
</feature>
<feature type="compositionally biased region" description="Basic and acidic residues" evidence="1">
    <location>
        <begin position="224"/>
        <end position="239"/>
    </location>
</feature>
<gene>
    <name evidence="2" type="ORF">E4U09_005378</name>
</gene>
<protein>
    <recommendedName>
        <fullName evidence="4">DNA/RNA-binding protein Alba-like domain-containing protein</fullName>
    </recommendedName>
</protein>
<evidence type="ECO:0008006" key="4">
    <source>
        <dbReference type="Google" id="ProtNLM"/>
    </source>
</evidence>
<evidence type="ECO:0000256" key="1">
    <source>
        <dbReference type="SAM" id="MobiDB-lite"/>
    </source>
</evidence>
<feature type="compositionally biased region" description="Low complexity" evidence="1">
    <location>
        <begin position="61"/>
        <end position="73"/>
    </location>
</feature>
<name>A0A9P7QPD6_9HYPO</name>